<keyword evidence="1" id="KW-1133">Transmembrane helix</keyword>
<evidence type="ECO:0000256" key="1">
    <source>
        <dbReference type="SAM" id="Phobius"/>
    </source>
</evidence>
<name>A0A853AF02_9PSEU</name>
<feature type="transmembrane region" description="Helical" evidence="1">
    <location>
        <begin position="61"/>
        <end position="80"/>
    </location>
</feature>
<proteinExistence type="predicted"/>
<feature type="transmembrane region" description="Helical" evidence="1">
    <location>
        <begin position="7"/>
        <end position="29"/>
    </location>
</feature>
<evidence type="ECO:0000313" key="3">
    <source>
        <dbReference type="Proteomes" id="UP000587002"/>
    </source>
</evidence>
<reference evidence="2 3" key="1">
    <citation type="submission" date="2020-07" db="EMBL/GenBank/DDBJ databases">
        <title>Sequencing the genomes of 1000 actinobacteria strains.</title>
        <authorList>
            <person name="Klenk H.-P."/>
        </authorList>
    </citation>
    <scope>NUCLEOTIDE SEQUENCE [LARGE SCALE GENOMIC DNA]</scope>
    <source>
        <strain evidence="2 3">DSM 44065</strain>
    </source>
</reference>
<dbReference type="RefSeq" id="WP_179719382.1">
    <property type="nucleotide sequence ID" value="NZ_BAABFH010000001.1"/>
</dbReference>
<sequence length="159" mass="16856">MGVRRRYLWFVAGWTLLVALLMLAVPLALRSRLPDPIAVEWSYSGEPEDSSSLRDFLFGQLVWWGVVAGVWSVFGLGGVLQRRGLAWAGAALGVFGSTMLGTVVLTAVANLDAPSFRDAVDPPGSGWLLLGGALAGWVGWRLGDRGAPAPTGHDVGAVR</sequence>
<evidence type="ECO:0000313" key="2">
    <source>
        <dbReference type="EMBL" id="NYI83122.1"/>
    </source>
</evidence>
<organism evidence="2 3">
    <name type="scientific">Saccharopolyspora hordei</name>
    <dbReference type="NCBI Taxonomy" id="1838"/>
    <lineage>
        <taxon>Bacteria</taxon>
        <taxon>Bacillati</taxon>
        <taxon>Actinomycetota</taxon>
        <taxon>Actinomycetes</taxon>
        <taxon>Pseudonocardiales</taxon>
        <taxon>Pseudonocardiaceae</taxon>
        <taxon>Saccharopolyspora</taxon>
    </lineage>
</organism>
<protein>
    <recommendedName>
        <fullName evidence="4">DUF1648 domain-containing protein</fullName>
    </recommendedName>
</protein>
<dbReference type="AlphaFoldDB" id="A0A853AF02"/>
<evidence type="ECO:0008006" key="4">
    <source>
        <dbReference type="Google" id="ProtNLM"/>
    </source>
</evidence>
<dbReference type="Proteomes" id="UP000587002">
    <property type="component" value="Unassembled WGS sequence"/>
</dbReference>
<accession>A0A853AF02</accession>
<comment type="caution">
    <text evidence="2">The sequence shown here is derived from an EMBL/GenBank/DDBJ whole genome shotgun (WGS) entry which is preliminary data.</text>
</comment>
<dbReference type="EMBL" id="JACCFJ010000001">
    <property type="protein sequence ID" value="NYI83122.1"/>
    <property type="molecule type" value="Genomic_DNA"/>
</dbReference>
<feature type="transmembrane region" description="Helical" evidence="1">
    <location>
        <begin position="87"/>
        <end position="109"/>
    </location>
</feature>
<keyword evidence="1" id="KW-0472">Membrane</keyword>
<keyword evidence="3" id="KW-1185">Reference proteome</keyword>
<gene>
    <name evidence="2" type="ORF">HNR68_001752</name>
</gene>
<feature type="transmembrane region" description="Helical" evidence="1">
    <location>
        <begin position="124"/>
        <end position="143"/>
    </location>
</feature>
<keyword evidence="1" id="KW-0812">Transmembrane</keyword>